<accession>A0A3R8LZR4</accession>
<dbReference type="Proteomes" id="UP000281324">
    <property type="component" value="Unassembled WGS sequence"/>
</dbReference>
<dbReference type="EMBL" id="RRZQ01000002">
    <property type="protein sequence ID" value="RRN51670.1"/>
    <property type="molecule type" value="Genomic_DNA"/>
</dbReference>
<dbReference type="AlphaFoldDB" id="A0A3R8LZR4"/>
<evidence type="ECO:0000313" key="1">
    <source>
        <dbReference type="EMBL" id="RRN51670.1"/>
    </source>
</evidence>
<evidence type="ECO:0000313" key="2">
    <source>
        <dbReference type="Proteomes" id="UP000281324"/>
    </source>
</evidence>
<protein>
    <submittedName>
        <fullName evidence="1">Uncharacterized protein</fullName>
    </submittedName>
</protein>
<proteinExistence type="predicted"/>
<comment type="caution">
    <text evidence="1">The sequence shown here is derived from an EMBL/GenBank/DDBJ whole genome shotgun (WGS) entry which is preliminary data.</text>
</comment>
<reference evidence="1 2" key="1">
    <citation type="submission" date="2018-11" db="EMBL/GenBank/DDBJ databases">
        <title>Changes in penicillin susceptibility of Streptococcus suis isolates by amino acid alterations in the penicillin-binding protein.</title>
        <authorList>
            <person name="Niemann L."/>
            <person name="Eichhorn I."/>
        </authorList>
    </citation>
    <scope>NUCLEOTIDE SEQUENCE [LARGE SCALE GENOMIC DNA]</scope>
    <source>
        <strain evidence="1 2">IMT40201</strain>
    </source>
</reference>
<name>A0A3R8LZR4_STRSU</name>
<dbReference type="RefSeq" id="WP_125069812.1">
    <property type="nucleotide sequence ID" value="NZ_RRZQ01000002.1"/>
</dbReference>
<gene>
    <name evidence="1" type="ORF">EI219_00875</name>
</gene>
<organism evidence="1 2">
    <name type="scientific">Streptococcus suis</name>
    <dbReference type="NCBI Taxonomy" id="1307"/>
    <lineage>
        <taxon>Bacteria</taxon>
        <taxon>Bacillati</taxon>
        <taxon>Bacillota</taxon>
        <taxon>Bacilli</taxon>
        <taxon>Lactobacillales</taxon>
        <taxon>Streptococcaceae</taxon>
        <taxon>Streptococcus</taxon>
    </lineage>
</organism>
<sequence length="113" mass="12997">MGAFELNNQPQSPYITIQTEKEVSREQFLELLGTKTDINLAIRFINGHQARGGYLFSFTKESEDDYILKSIDGEKIATFDLEFLIKYINHASGLKFDPDILDYCQKVINLKND</sequence>